<dbReference type="PANTHER" id="PTHR47981">
    <property type="entry name" value="RAB FAMILY"/>
    <property type="match status" value="1"/>
</dbReference>
<dbReference type="Pfam" id="PF00071">
    <property type="entry name" value="Ras"/>
    <property type="match status" value="1"/>
</dbReference>
<comment type="similarity">
    <text evidence="1">Belongs to the small GTPase superfamily. Rab family.</text>
</comment>
<reference evidence="4" key="1">
    <citation type="journal article" date="2015" name="Nature">
        <title>Complex archaea that bridge the gap between prokaryotes and eukaryotes.</title>
        <authorList>
            <person name="Spang A."/>
            <person name="Saw J.H."/>
            <person name="Jorgensen S.L."/>
            <person name="Zaremba-Niedzwiedzka K."/>
            <person name="Martijn J."/>
            <person name="Lind A.E."/>
            <person name="van Eijk R."/>
            <person name="Schleper C."/>
            <person name="Guy L."/>
            <person name="Ettema T.J."/>
        </authorList>
    </citation>
    <scope>NUCLEOTIDE SEQUENCE</scope>
</reference>
<dbReference type="EMBL" id="LAZR01002424">
    <property type="protein sequence ID" value="KKN30233.1"/>
    <property type="molecule type" value="Genomic_DNA"/>
</dbReference>
<sequence length="163" mass="19466">MCFNTFEINTRLTVGIDFYTYDIHIIVKGENALVRLSIWDFGGQEQFKKLFQYYINGTNGIFLVFDLLSMESLIKLDWWYAKLIHHKYHNNPKILIGTKLDLAQLEDKQLRVDELIIQQFLQNHNEKTFFKTSSKDNTNILNSFKEIVKQIMRYHKLELDKIL</sequence>
<evidence type="ECO:0000256" key="1">
    <source>
        <dbReference type="ARBA" id="ARBA00006270"/>
    </source>
</evidence>
<dbReference type="PANTHER" id="PTHR47981:SF20">
    <property type="entry name" value="RAS-RELATED PROTEIN RAB-7A"/>
    <property type="match status" value="1"/>
</dbReference>
<dbReference type="SMART" id="SM00175">
    <property type="entry name" value="RAB"/>
    <property type="match status" value="1"/>
</dbReference>
<accession>A0A0F9SLS7</accession>
<dbReference type="AlphaFoldDB" id="A0A0F9SLS7"/>
<dbReference type="PROSITE" id="PS51419">
    <property type="entry name" value="RAB"/>
    <property type="match status" value="1"/>
</dbReference>
<dbReference type="GO" id="GO:0045335">
    <property type="term" value="C:phagocytic vesicle"/>
    <property type="evidence" value="ECO:0007669"/>
    <property type="project" value="TreeGrafter"/>
</dbReference>
<dbReference type="InterPro" id="IPR001806">
    <property type="entry name" value="Small_GTPase"/>
</dbReference>
<dbReference type="GO" id="GO:0005770">
    <property type="term" value="C:late endosome"/>
    <property type="evidence" value="ECO:0007669"/>
    <property type="project" value="TreeGrafter"/>
</dbReference>
<dbReference type="PRINTS" id="PR00449">
    <property type="entry name" value="RASTRNSFRMNG"/>
</dbReference>
<evidence type="ECO:0008006" key="5">
    <source>
        <dbReference type="Google" id="ProtNLM"/>
    </source>
</evidence>
<proteinExistence type="inferred from homology"/>
<comment type="caution">
    <text evidence="4">The sequence shown here is derived from an EMBL/GenBank/DDBJ whole genome shotgun (WGS) entry which is preliminary data.</text>
</comment>
<dbReference type="GO" id="GO:0005764">
    <property type="term" value="C:lysosome"/>
    <property type="evidence" value="ECO:0007669"/>
    <property type="project" value="TreeGrafter"/>
</dbReference>
<evidence type="ECO:0000256" key="3">
    <source>
        <dbReference type="ARBA" id="ARBA00023134"/>
    </source>
</evidence>
<dbReference type="GO" id="GO:0005525">
    <property type="term" value="F:GTP binding"/>
    <property type="evidence" value="ECO:0007669"/>
    <property type="project" value="UniProtKB-KW"/>
</dbReference>
<dbReference type="GO" id="GO:0090385">
    <property type="term" value="P:phagosome-lysosome fusion"/>
    <property type="evidence" value="ECO:0007669"/>
    <property type="project" value="TreeGrafter"/>
</dbReference>
<name>A0A0F9SLS7_9ZZZZ</name>
<dbReference type="Gene3D" id="3.40.50.300">
    <property type="entry name" value="P-loop containing nucleotide triphosphate hydrolases"/>
    <property type="match status" value="1"/>
</dbReference>
<dbReference type="SMART" id="SM00173">
    <property type="entry name" value="RAS"/>
    <property type="match status" value="1"/>
</dbReference>
<keyword evidence="3" id="KW-0342">GTP-binding</keyword>
<organism evidence="4">
    <name type="scientific">marine sediment metagenome</name>
    <dbReference type="NCBI Taxonomy" id="412755"/>
    <lineage>
        <taxon>unclassified sequences</taxon>
        <taxon>metagenomes</taxon>
        <taxon>ecological metagenomes</taxon>
    </lineage>
</organism>
<gene>
    <name evidence="4" type="ORF">LCGC14_0836160</name>
</gene>
<evidence type="ECO:0000256" key="2">
    <source>
        <dbReference type="ARBA" id="ARBA00022741"/>
    </source>
</evidence>
<dbReference type="PROSITE" id="PS51421">
    <property type="entry name" value="RAS"/>
    <property type="match status" value="1"/>
</dbReference>
<keyword evidence="2" id="KW-0547">Nucleotide-binding</keyword>
<dbReference type="InterPro" id="IPR027417">
    <property type="entry name" value="P-loop_NTPase"/>
</dbReference>
<evidence type="ECO:0000313" key="4">
    <source>
        <dbReference type="EMBL" id="KKN30233.1"/>
    </source>
</evidence>
<dbReference type="CDD" id="cd00154">
    <property type="entry name" value="Rab"/>
    <property type="match status" value="1"/>
</dbReference>
<dbReference type="SUPFAM" id="SSF52540">
    <property type="entry name" value="P-loop containing nucleoside triphosphate hydrolases"/>
    <property type="match status" value="1"/>
</dbReference>
<dbReference type="GO" id="GO:0003924">
    <property type="term" value="F:GTPase activity"/>
    <property type="evidence" value="ECO:0007669"/>
    <property type="project" value="InterPro"/>
</dbReference>
<dbReference type="InterPro" id="IPR005225">
    <property type="entry name" value="Small_GTP-bd"/>
</dbReference>
<protein>
    <recommendedName>
        <fullName evidence="5">GTP-binding protein</fullName>
    </recommendedName>
</protein>
<dbReference type="NCBIfam" id="TIGR00231">
    <property type="entry name" value="small_GTP"/>
    <property type="match status" value="1"/>
</dbReference>